<feature type="region of interest" description="Disordered" evidence="1">
    <location>
        <begin position="297"/>
        <end position="327"/>
    </location>
</feature>
<accession>A0A0S4W8E0</accession>
<feature type="compositionally biased region" description="Gly residues" evidence="1">
    <location>
        <begin position="297"/>
        <end position="306"/>
    </location>
</feature>
<dbReference type="InterPro" id="IPR011335">
    <property type="entry name" value="Restrct_endonuc-II-like"/>
</dbReference>
<name>A0A0S4W8E0_RALSL</name>
<protein>
    <submittedName>
        <fullName evidence="2">Uncharacterized protein</fullName>
    </submittedName>
</protein>
<reference evidence="2" key="1">
    <citation type="submission" date="2015-10" db="EMBL/GenBank/DDBJ databases">
        <authorList>
            <person name="Gilbert D.G."/>
        </authorList>
    </citation>
    <scope>NUCLEOTIDE SEQUENCE</scope>
    <source>
        <strain evidence="2">Phyl III-seqv23</strain>
    </source>
</reference>
<evidence type="ECO:0000256" key="1">
    <source>
        <dbReference type="SAM" id="MobiDB-lite"/>
    </source>
</evidence>
<gene>
    <name evidence="2" type="ORF">TF3108_v1_2670002</name>
</gene>
<evidence type="ECO:0000313" key="2">
    <source>
        <dbReference type="EMBL" id="CUV43062.1"/>
    </source>
</evidence>
<dbReference type="AlphaFoldDB" id="A0A0S4W8E0"/>
<sequence length="327" mass="34445">MGSNADRYNRQLHRDETDAIHAKANGNAAEEKKLTDAACYRVQCWAQYSPNSDEWAAKYVSSEAAAKLVPELQWVDSQKALSGLFDYTPVERGLDYAKSQADMAKRGAVNLGKEALRQVVNLPRDFANKMQSDAWRKMSESPADLIVQGVANGLSAIVGIGGGEPPAASPGAVLANPAARQAANASLSATADRPPNAIASTSGGDGNSSGSNIQQNKAKGDAFENSVAKSYQDQYPEVGQQVTIRTGDGTRTRLDILARDQDGKIICAECKSSDTAPLTRNQKAGFPQIEETGGVIVGKGKPGFEGGTVIPPTKVDIVRPPSGSGAK</sequence>
<proteinExistence type="predicted"/>
<feature type="region of interest" description="Disordered" evidence="1">
    <location>
        <begin position="185"/>
        <end position="221"/>
    </location>
</feature>
<organism evidence="2">
    <name type="scientific">Ralstonia solanacearum</name>
    <name type="common">Pseudomonas solanacearum</name>
    <dbReference type="NCBI Taxonomy" id="305"/>
    <lineage>
        <taxon>Bacteria</taxon>
        <taxon>Pseudomonadati</taxon>
        <taxon>Pseudomonadota</taxon>
        <taxon>Betaproteobacteria</taxon>
        <taxon>Burkholderiales</taxon>
        <taxon>Burkholderiaceae</taxon>
        <taxon>Ralstonia</taxon>
        <taxon>Ralstonia solanacearum species complex</taxon>
    </lineage>
</organism>
<dbReference type="SUPFAM" id="SSF52980">
    <property type="entry name" value="Restriction endonuclease-like"/>
    <property type="match status" value="1"/>
</dbReference>
<dbReference type="EMBL" id="LN899826">
    <property type="protein sequence ID" value="CUV43062.1"/>
    <property type="molecule type" value="Genomic_DNA"/>
</dbReference>